<sequence length="135" mass="15699">MSIDEQELIKQKYYPEAIRYMDNAKEILKKAGKEDKYYNDRKYVRIACGAAYHGVLIALDAYLLLKGIEKKKGRKSVEYYNENIGKSDKKLLRHLVVAYDTLHLSGYYDGNLSYDVIKTGFDEAYEIIDQIKPDN</sequence>
<accession>A0A5J4SCE0</accession>
<feature type="domain" description="DUF5618" evidence="2">
    <location>
        <begin position="15"/>
        <end position="132"/>
    </location>
</feature>
<evidence type="ECO:0000259" key="2">
    <source>
        <dbReference type="Pfam" id="PF18498"/>
    </source>
</evidence>
<dbReference type="EMBL" id="SNRY01000299">
    <property type="protein sequence ID" value="KAA6342921.1"/>
    <property type="molecule type" value="Genomic_DNA"/>
</dbReference>
<dbReference type="AlphaFoldDB" id="A0A5J4SCE0"/>
<comment type="caution">
    <text evidence="3">The sequence shown here is derived from an EMBL/GenBank/DDBJ whole genome shotgun (WGS) entry which is preliminary data.</text>
</comment>
<dbReference type="Pfam" id="PF18498">
    <property type="entry name" value="DUF5618"/>
    <property type="match status" value="1"/>
</dbReference>
<keyword evidence="1" id="KW-1133">Transmembrane helix</keyword>
<evidence type="ECO:0000256" key="1">
    <source>
        <dbReference type="SAM" id="Phobius"/>
    </source>
</evidence>
<organism evidence="3">
    <name type="scientific">termite gut metagenome</name>
    <dbReference type="NCBI Taxonomy" id="433724"/>
    <lineage>
        <taxon>unclassified sequences</taxon>
        <taxon>metagenomes</taxon>
        <taxon>organismal metagenomes</taxon>
    </lineage>
</organism>
<proteinExistence type="predicted"/>
<dbReference type="InterPro" id="IPR040988">
    <property type="entry name" value="DUF5618"/>
</dbReference>
<name>A0A5J4SCE0_9ZZZZ</name>
<dbReference type="Gene3D" id="1.20.120.330">
    <property type="entry name" value="Nucleotidyltransferases domain 2"/>
    <property type="match status" value="1"/>
</dbReference>
<keyword evidence="1" id="KW-0472">Membrane</keyword>
<evidence type="ECO:0000313" key="3">
    <source>
        <dbReference type="EMBL" id="KAA6342921.1"/>
    </source>
</evidence>
<protein>
    <recommendedName>
        <fullName evidence="2">DUF5618 domain-containing protein</fullName>
    </recommendedName>
</protein>
<reference evidence="3" key="1">
    <citation type="submission" date="2019-03" db="EMBL/GenBank/DDBJ databases">
        <title>Single cell metagenomics reveals metabolic interactions within the superorganism composed of flagellate Streblomastix strix and complex community of Bacteroidetes bacteria on its surface.</title>
        <authorList>
            <person name="Treitli S.C."/>
            <person name="Kolisko M."/>
            <person name="Husnik F."/>
            <person name="Keeling P."/>
            <person name="Hampl V."/>
        </authorList>
    </citation>
    <scope>NUCLEOTIDE SEQUENCE</scope>
    <source>
        <strain evidence="3">STM</strain>
    </source>
</reference>
<keyword evidence="1" id="KW-0812">Transmembrane</keyword>
<gene>
    <name evidence="3" type="ORF">EZS27_009381</name>
</gene>
<feature type="transmembrane region" description="Helical" evidence="1">
    <location>
        <begin position="43"/>
        <end position="65"/>
    </location>
</feature>